<protein>
    <submittedName>
        <fullName evidence="2">Uncharacterized protein</fullName>
    </submittedName>
</protein>
<name>A0A182TWI7_9DIPT</name>
<proteinExistence type="predicted"/>
<keyword evidence="1" id="KW-0472">Membrane</keyword>
<keyword evidence="1" id="KW-0812">Transmembrane</keyword>
<accession>A0A182TWI7</accession>
<dbReference type="Proteomes" id="UP000075902">
    <property type="component" value="Unassembled WGS sequence"/>
</dbReference>
<dbReference type="EnsemblMetazoa" id="AMEC009589-RA">
    <property type="protein sequence ID" value="AMEC009589-PA"/>
    <property type="gene ID" value="AMEC009589"/>
</dbReference>
<sequence>MVTATVYCLNFPLKWLLIISYSLLCIWGLFKAMTASSPWQRRLCFLLPFSMRIMLTLLRISKLGGGNPTSLTHVFLQVSVSSTPASSATTAVAVYCCCSVSSITRPYRPANSAHTINSSPGLILLLRMHSATNHFPNPLDV</sequence>
<reference evidence="2" key="2">
    <citation type="submission" date="2020-05" db="UniProtKB">
        <authorList>
            <consortium name="EnsemblMetazoa"/>
        </authorList>
    </citation>
    <scope>IDENTIFICATION</scope>
    <source>
        <strain evidence="2">CM1001059</strain>
    </source>
</reference>
<reference evidence="3" key="1">
    <citation type="submission" date="2014-01" db="EMBL/GenBank/DDBJ databases">
        <title>The Genome Sequence of Anopheles melas CM1001059_A (V2).</title>
        <authorList>
            <consortium name="The Broad Institute Genomics Platform"/>
            <person name="Neafsey D.E."/>
            <person name="Besansky N."/>
            <person name="Howell P."/>
            <person name="Walton C."/>
            <person name="Young S.K."/>
            <person name="Zeng Q."/>
            <person name="Gargeya S."/>
            <person name="Fitzgerald M."/>
            <person name="Haas B."/>
            <person name="Abouelleil A."/>
            <person name="Allen A.W."/>
            <person name="Alvarado L."/>
            <person name="Arachchi H.M."/>
            <person name="Berlin A.M."/>
            <person name="Chapman S.B."/>
            <person name="Gainer-Dewar J."/>
            <person name="Goldberg J."/>
            <person name="Griggs A."/>
            <person name="Gujja S."/>
            <person name="Hansen M."/>
            <person name="Howarth C."/>
            <person name="Imamovic A."/>
            <person name="Ireland A."/>
            <person name="Larimer J."/>
            <person name="McCowan C."/>
            <person name="Murphy C."/>
            <person name="Pearson M."/>
            <person name="Poon T.W."/>
            <person name="Priest M."/>
            <person name="Roberts A."/>
            <person name="Saif S."/>
            <person name="Shea T."/>
            <person name="Sisk P."/>
            <person name="Sykes S."/>
            <person name="Wortman J."/>
            <person name="Nusbaum C."/>
            <person name="Birren B."/>
        </authorList>
    </citation>
    <scope>NUCLEOTIDE SEQUENCE [LARGE SCALE GENOMIC DNA]</scope>
    <source>
        <strain evidence="3">CM1001059</strain>
    </source>
</reference>
<feature type="transmembrane region" description="Helical" evidence="1">
    <location>
        <begin position="12"/>
        <end position="30"/>
    </location>
</feature>
<keyword evidence="3" id="KW-1185">Reference proteome</keyword>
<evidence type="ECO:0000313" key="2">
    <source>
        <dbReference type="EnsemblMetazoa" id="AMEC009589-PA"/>
    </source>
</evidence>
<evidence type="ECO:0000313" key="3">
    <source>
        <dbReference type="Proteomes" id="UP000075902"/>
    </source>
</evidence>
<dbReference type="VEuPathDB" id="VectorBase:AMEC009589"/>
<keyword evidence="1" id="KW-1133">Transmembrane helix</keyword>
<organism evidence="2 3">
    <name type="scientific">Anopheles melas</name>
    <dbReference type="NCBI Taxonomy" id="34690"/>
    <lineage>
        <taxon>Eukaryota</taxon>
        <taxon>Metazoa</taxon>
        <taxon>Ecdysozoa</taxon>
        <taxon>Arthropoda</taxon>
        <taxon>Hexapoda</taxon>
        <taxon>Insecta</taxon>
        <taxon>Pterygota</taxon>
        <taxon>Neoptera</taxon>
        <taxon>Endopterygota</taxon>
        <taxon>Diptera</taxon>
        <taxon>Nematocera</taxon>
        <taxon>Culicoidea</taxon>
        <taxon>Culicidae</taxon>
        <taxon>Anophelinae</taxon>
        <taxon>Anopheles</taxon>
    </lineage>
</organism>
<evidence type="ECO:0000256" key="1">
    <source>
        <dbReference type="SAM" id="Phobius"/>
    </source>
</evidence>
<dbReference type="STRING" id="34690.A0A182TWI7"/>
<dbReference type="AlphaFoldDB" id="A0A182TWI7"/>